<dbReference type="InterPro" id="IPR036322">
    <property type="entry name" value="WD40_repeat_dom_sf"/>
</dbReference>
<dbReference type="PANTHER" id="PTHR16220:SF0">
    <property type="entry name" value="WD REPEAT-CONTAINING PROTEIN WRAP73"/>
    <property type="match status" value="1"/>
</dbReference>
<dbReference type="Pfam" id="PF00400">
    <property type="entry name" value="WD40"/>
    <property type="match status" value="1"/>
</dbReference>
<dbReference type="SUPFAM" id="SSF50978">
    <property type="entry name" value="WD40 repeat-like"/>
    <property type="match status" value="1"/>
</dbReference>
<protein>
    <submittedName>
        <fullName evidence="2">WD repeat-containing protein WRAP73-like isoform X1</fullName>
    </submittedName>
</protein>
<gene>
    <name evidence="2" type="primary">LOC106809332</name>
</gene>
<dbReference type="InterPro" id="IPR052778">
    <property type="entry name" value="Centrosome-WD_assoc"/>
</dbReference>
<dbReference type="Proteomes" id="UP000695022">
    <property type="component" value="Unplaced"/>
</dbReference>
<dbReference type="InterPro" id="IPR001680">
    <property type="entry name" value="WD40_rpt"/>
</dbReference>
<dbReference type="InterPro" id="IPR015943">
    <property type="entry name" value="WD40/YVTN_repeat-like_dom_sf"/>
</dbReference>
<proteinExistence type="predicted"/>
<keyword evidence="1" id="KW-1185">Reference proteome</keyword>
<dbReference type="GeneID" id="106809332"/>
<dbReference type="PANTHER" id="PTHR16220">
    <property type="entry name" value="WD REPEAT PROTEIN 8-RELATED"/>
    <property type="match status" value="1"/>
</dbReference>
<sequence>MNFSELFKQSNHLCGFSPNGKYLASAVQFRLVVRDVKSLQILQLFTCADTIQYIGWAPDSCFLVAGMFKRGIVQVWSIDNPEWTCKIDEGSAGLTEVQWSPDSRHLLTTADFHLRITVWSLVNKSVSYMKYPKKSKPGLCFTHDGKYMALAERRDCKDVISIFVCSSWELVKHFDVATVDLAGISWSPDGRVLCVWESLLENKVLMYSVDGRCLSEYSPYRDALGIKTLSWSPSSQFLAIGSYDEKLRILNHITWKPVAEHCHPGGIESLNVVVYKEVEKKPQLKRHQLTLRDVSLRAQSKYEVIEERPVNVKTVKPVPDSVNPRLGVGLLSWSADNKYLVTRNDNMPCTLWIWDLMKLKLMVALIHAHPVRGAEWEPTQSRLAVCTGTNKLYLWQPAGCVSVEVPSDAAFQVTSLSWSPTGGAITLIGKDQFCVAYLTDEDEEEDT</sequence>
<name>A0ABM1E6P6_PRICU</name>
<dbReference type="RefSeq" id="XP_014667867.1">
    <property type="nucleotide sequence ID" value="XM_014812381.1"/>
</dbReference>
<evidence type="ECO:0000313" key="1">
    <source>
        <dbReference type="Proteomes" id="UP000695022"/>
    </source>
</evidence>
<evidence type="ECO:0000313" key="2">
    <source>
        <dbReference type="RefSeq" id="XP_014667867.1"/>
    </source>
</evidence>
<reference evidence="2" key="1">
    <citation type="submission" date="2025-08" db="UniProtKB">
        <authorList>
            <consortium name="RefSeq"/>
        </authorList>
    </citation>
    <scope>IDENTIFICATION</scope>
</reference>
<organism evidence="1 2">
    <name type="scientific">Priapulus caudatus</name>
    <name type="common">Priapulid worm</name>
    <dbReference type="NCBI Taxonomy" id="37621"/>
    <lineage>
        <taxon>Eukaryota</taxon>
        <taxon>Metazoa</taxon>
        <taxon>Ecdysozoa</taxon>
        <taxon>Scalidophora</taxon>
        <taxon>Priapulida</taxon>
        <taxon>Priapulimorpha</taxon>
        <taxon>Priapulimorphida</taxon>
        <taxon>Priapulidae</taxon>
        <taxon>Priapulus</taxon>
    </lineage>
</organism>
<dbReference type="SMART" id="SM00320">
    <property type="entry name" value="WD40"/>
    <property type="match status" value="4"/>
</dbReference>
<accession>A0ABM1E6P6</accession>
<dbReference type="Gene3D" id="2.130.10.10">
    <property type="entry name" value="YVTN repeat-like/Quinoprotein amine dehydrogenase"/>
    <property type="match status" value="3"/>
</dbReference>